<dbReference type="InterPro" id="IPR000898">
    <property type="entry name" value="Indolamine_dOase"/>
</dbReference>
<dbReference type="VEuPathDB" id="FungiDB:SAPIO_CDS9355"/>
<dbReference type="SUPFAM" id="SSF140959">
    <property type="entry name" value="Indolic compounds 2,3-dioxygenase-like"/>
    <property type="match status" value="1"/>
</dbReference>
<dbReference type="Pfam" id="PF01231">
    <property type="entry name" value="IDO"/>
    <property type="match status" value="1"/>
</dbReference>
<evidence type="ECO:0000256" key="1">
    <source>
        <dbReference type="ARBA" id="ARBA00007119"/>
    </source>
</evidence>
<gene>
    <name evidence="5" type="ORF">SAPIO_CDS9355</name>
</gene>
<comment type="caution">
    <text evidence="5">The sequence shown here is derived from an EMBL/GenBank/DDBJ whole genome shotgun (WGS) entry which is preliminary data.</text>
</comment>
<dbReference type="PANTHER" id="PTHR28657:SF10">
    <property type="entry name" value="INDOLEAMINE 2,3-DIOXYGENASE"/>
    <property type="match status" value="1"/>
</dbReference>
<dbReference type="EMBL" id="JOWA01000143">
    <property type="protein sequence ID" value="KEZ39489.1"/>
    <property type="molecule type" value="Genomic_DNA"/>
</dbReference>
<comment type="similarity">
    <text evidence="1">Belongs to the indoleamine 2,3-dioxygenase family.</text>
</comment>
<evidence type="ECO:0000256" key="2">
    <source>
        <dbReference type="ARBA" id="ARBA00022723"/>
    </source>
</evidence>
<organism evidence="5 6">
    <name type="scientific">Pseudallescheria apiosperma</name>
    <name type="common">Scedosporium apiospermum</name>
    <dbReference type="NCBI Taxonomy" id="563466"/>
    <lineage>
        <taxon>Eukaryota</taxon>
        <taxon>Fungi</taxon>
        <taxon>Dikarya</taxon>
        <taxon>Ascomycota</taxon>
        <taxon>Pezizomycotina</taxon>
        <taxon>Sordariomycetes</taxon>
        <taxon>Hypocreomycetidae</taxon>
        <taxon>Microascales</taxon>
        <taxon>Microascaceae</taxon>
        <taxon>Scedosporium</taxon>
    </lineage>
</organism>
<dbReference type="OrthoDB" id="540174at2759"/>
<keyword evidence="5" id="KW-0223">Dioxygenase</keyword>
<evidence type="ECO:0000313" key="5">
    <source>
        <dbReference type="EMBL" id="KEZ39489.1"/>
    </source>
</evidence>
<proteinExistence type="inferred from homology"/>
<dbReference type="Proteomes" id="UP000028545">
    <property type="component" value="Unassembled WGS sequence"/>
</dbReference>
<accession>A0A084FWM7</accession>
<reference evidence="5 6" key="1">
    <citation type="journal article" date="2014" name="Genome Announc.">
        <title>Draft genome sequence of the pathogenic fungus Scedosporium apiospermum.</title>
        <authorList>
            <person name="Vandeputte P."/>
            <person name="Ghamrawi S."/>
            <person name="Rechenmann M."/>
            <person name="Iltis A."/>
            <person name="Giraud S."/>
            <person name="Fleury M."/>
            <person name="Thornton C."/>
            <person name="Delhaes L."/>
            <person name="Meyer W."/>
            <person name="Papon N."/>
            <person name="Bouchara J.P."/>
        </authorList>
    </citation>
    <scope>NUCLEOTIDE SEQUENCE [LARGE SCALE GENOMIC DNA]</scope>
    <source>
        <strain evidence="5 6">IHEM 14462</strain>
    </source>
</reference>
<dbReference type="GO" id="GO:0019441">
    <property type="term" value="P:L-tryptophan catabolic process to kynurenine"/>
    <property type="evidence" value="ECO:0007669"/>
    <property type="project" value="InterPro"/>
</dbReference>
<evidence type="ECO:0000313" key="6">
    <source>
        <dbReference type="Proteomes" id="UP000028545"/>
    </source>
</evidence>
<dbReference type="KEGG" id="sapo:SAPIO_CDS9355"/>
<dbReference type="PANTHER" id="PTHR28657">
    <property type="entry name" value="INDOLEAMINE 2,3-DIOXYGENASE"/>
    <property type="match status" value="1"/>
</dbReference>
<dbReference type="AlphaFoldDB" id="A0A084FWM7"/>
<keyword evidence="5" id="KW-0560">Oxidoreductase</keyword>
<dbReference type="GO" id="GO:0046872">
    <property type="term" value="F:metal ion binding"/>
    <property type="evidence" value="ECO:0007669"/>
    <property type="project" value="UniProtKB-KW"/>
</dbReference>
<dbReference type="GO" id="GO:0005737">
    <property type="term" value="C:cytoplasm"/>
    <property type="evidence" value="ECO:0007669"/>
    <property type="project" value="TreeGrafter"/>
</dbReference>
<keyword evidence="4" id="KW-0349">Heme</keyword>
<keyword evidence="6" id="KW-1185">Reference proteome</keyword>
<keyword evidence="2 4" id="KW-0479">Metal-binding</keyword>
<keyword evidence="3 4" id="KW-0408">Iron</keyword>
<sequence length="427" mass="47488">MPHFVESIESAKKPSMKPSIDLNAFGVTRNAFLPAESPLELLSDSYYEPWEHIVKHLPELIDNGSIRDVVAQLPVLETSRLISEAEWQRAYVMLGFMAQAYIWGGDKPAEVLPPQITVPFLLVSAHFDLPPVLTYAAANLWNFAGSGNDFIHPEDLKVLCSFTGTESESWFLLISVAMEGRGAGIIDTMMEAIAAIPSRDYETIIWALEELRECILDVGILLERMFERCEPMVFYHQIRPFLAGSKNMASSGLPRGVFYDEGDGKGQWRELCGGSNGQSSLIQFFDLVLGVDHKGNATSPSAVVEKSYHQEVREYMPGPHRKFLQHVTSMGSIRELALLPPETDEQRRLQAAYVAATEALSDFRNKHIKIVTRYIVLPSKQPWKGAARQNLASSSSATKVLTGTGGTLLMPFLKQARDETADTGRLE</sequence>
<dbReference type="Gene3D" id="1.20.58.480">
    <property type="match status" value="1"/>
</dbReference>
<evidence type="ECO:0000256" key="4">
    <source>
        <dbReference type="PIRSR" id="PIRSR600898-1"/>
    </source>
</evidence>
<dbReference type="HOGENOM" id="CLU_010089_0_1_1"/>
<dbReference type="PROSITE" id="PS00876">
    <property type="entry name" value="IDO_1"/>
    <property type="match status" value="1"/>
</dbReference>
<dbReference type="GO" id="GO:0033754">
    <property type="term" value="F:indoleamine 2,3-dioxygenase activity"/>
    <property type="evidence" value="ECO:0007669"/>
    <property type="project" value="TreeGrafter"/>
</dbReference>
<dbReference type="GeneID" id="27728427"/>
<dbReference type="OMA" id="WHQYSGG"/>
<dbReference type="GO" id="GO:0020037">
    <property type="term" value="F:heme binding"/>
    <property type="evidence" value="ECO:0007669"/>
    <property type="project" value="InterPro"/>
</dbReference>
<name>A0A084FWM7_PSEDA</name>
<feature type="binding site" description="proximal binding residue" evidence="4">
    <location>
        <position position="367"/>
    </location>
    <ligand>
        <name>heme b</name>
        <dbReference type="ChEBI" id="CHEBI:60344"/>
    </ligand>
    <ligandPart>
        <name>Fe</name>
        <dbReference type="ChEBI" id="CHEBI:18248"/>
    </ligandPart>
</feature>
<dbReference type="GO" id="GO:0034354">
    <property type="term" value="P:'de novo' NAD+ biosynthetic process from L-tryptophan"/>
    <property type="evidence" value="ECO:0007669"/>
    <property type="project" value="TreeGrafter"/>
</dbReference>
<evidence type="ECO:0000256" key="3">
    <source>
        <dbReference type="ARBA" id="ARBA00023004"/>
    </source>
</evidence>
<protein>
    <submittedName>
        <fullName evidence="5">Indoleamine 2,3-dioxygenase pyrrole 2,3-dioxygenase</fullName>
    </submittedName>
</protein>
<dbReference type="InterPro" id="IPR037217">
    <property type="entry name" value="Trp/Indoleamine_2_3_dOase-like"/>
</dbReference>
<dbReference type="RefSeq" id="XP_016639288.1">
    <property type="nucleotide sequence ID" value="XM_016790778.1"/>
</dbReference>